<gene>
    <name evidence="2" type="ORF">DDQ68_09865</name>
</gene>
<keyword evidence="1" id="KW-0472">Membrane</keyword>
<keyword evidence="1" id="KW-1133">Transmembrane helix</keyword>
<keyword evidence="3" id="KW-1185">Reference proteome</keyword>
<organism evidence="2 3">
    <name type="scientific">Hymenobacter nivis</name>
    <dbReference type="NCBI Taxonomy" id="1850093"/>
    <lineage>
        <taxon>Bacteria</taxon>
        <taxon>Pseudomonadati</taxon>
        <taxon>Bacteroidota</taxon>
        <taxon>Cytophagia</taxon>
        <taxon>Cytophagales</taxon>
        <taxon>Hymenobacteraceae</taxon>
        <taxon>Hymenobacter</taxon>
    </lineage>
</organism>
<dbReference type="EMBL" id="CP029145">
    <property type="protein sequence ID" value="AWM33051.1"/>
    <property type="molecule type" value="Genomic_DNA"/>
</dbReference>
<dbReference type="AlphaFoldDB" id="A0A2Z3GL21"/>
<name>A0A2Z3GL21_9BACT</name>
<proteinExistence type="predicted"/>
<dbReference type="Proteomes" id="UP000245999">
    <property type="component" value="Chromosome"/>
</dbReference>
<accession>A0A2Z3GL21</accession>
<protein>
    <submittedName>
        <fullName evidence="2">Uncharacterized protein</fullName>
    </submittedName>
</protein>
<reference evidence="3" key="1">
    <citation type="submission" date="2018-04" db="EMBL/GenBank/DDBJ databases">
        <title>Complete genome of Antarctic heterotrophic bacterium Hymenobacter nivis.</title>
        <authorList>
            <person name="Terashima M."/>
        </authorList>
    </citation>
    <scope>NUCLEOTIDE SEQUENCE [LARGE SCALE GENOMIC DNA]</scope>
    <source>
        <strain evidence="3">NBRC 111535</strain>
    </source>
</reference>
<feature type="transmembrane region" description="Helical" evidence="1">
    <location>
        <begin position="83"/>
        <end position="107"/>
    </location>
</feature>
<keyword evidence="1" id="KW-0812">Transmembrane</keyword>
<evidence type="ECO:0000256" key="1">
    <source>
        <dbReference type="SAM" id="Phobius"/>
    </source>
</evidence>
<dbReference type="RefSeq" id="WP_109656138.1">
    <property type="nucleotide sequence ID" value="NZ_CP029145.1"/>
</dbReference>
<feature type="transmembrane region" description="Helical" evidence="1">
    <location>
        <begin position="41"/>
        <end position="62"/>
    </location>
</feature>
<dbReference type="KEGG" id="hnv:DDQ68_09865"/>
<evidence type="ECO:0000313" key="3">
    <source>
        <dbReference type="Proteomes" id="UP000245999"/>
    </source>
</evidence>
<evidence type="ECO:0000313" key="2">
    <source>
        <dbReference type="EMBL" id="AWM33051.1"/>
    </source>
</evidence>
<sequence length="120" mass="12180">MRLFLSVFILAFLAQLFLPWWTLAPLCFGLAAGLGAPGGRAFGAGFAGIGLGWLLAAAWLNVRSASILSHRMAQLLPLGGSGWALVLATALLGGLVGGVAALAGSWARQAVRGPVLVAGK</sequence>